<dbReference type="EMBL" id="CACRXK020021902">
    <property type="protein sequence ID" value="CAB4036319.1"/>
    <property type="molecule type" value="Genomic_DNA"/>
</dbReference>
<accession>A0A6S7LP71</accession>
<dbReference type="Proteomes" id="UP001152795">
    <property type="component" value="Unassembled WGS sequence"/>
</dbReference>
<name>A0A6S7LP71_PARCT</name>
<comment type="caution">
    <text evidence="1">The sequence shown here is derived from an EMBL/GenBank/DDBJ whole genome shotgun (WGS) entry which is preliminary data.</text>
</comment>
<evidence type="ECO:0000313" key="1">
    <source>
        <dbReference type="EMBL" id="CAB4036319.1"/>
    </source>
</evidence>
<dbReference type="AlphaFoldDB" id="A0A6S7LP71"/>
<evidence type="ECO:0000313" key="2">
    <source>
        <dbReference type="Proteomes" id="UP001152795"/>
    </source>
</evidence>
<organism evidence="1 2">
    <name type="scientific">Paramuricea clavata</name>
    <name type="common">Red gorgonian</name>
    <name type="synonym">Violescent sea-whip</name>
    <dbReference type="NCBI Taxonomy" id="317549"/>
    <lineage>
        <taxon>Eukaryota</taxon>
        <taxon>Metazoa</taxon>
        <taxon>Cnidaria</taxon>
        <taxon>Anthozoa</taxon>
        <taxon>Octocorallia</taxon>
        <taxon>Malacalcyonacea</taxon>
        <taxon>Plexauridae</taxon>
        <taxon>Paramuricea</taxon>
    </lineage>
</organism>
<proteinExistence type="predicted"/>
<keyword evidence="2" id="KW-1185">Reference proteome</keyword>
<sequence length="99" mass="11493">MVLDEKLSPLKSEMSDLREKVGEMTTFLDMTNAKYEEVISKLKQSEAQKAQIVEENKVLRNAALEMDKKVKHLNESLDDLEQYSRRDCLELRRIPPAIV</sequence>
<reference evidence="1" key="1">
    <citation type="submission" date="2020-04" db="EMBL/GenBank/DDBJ databases">
        <authorList>
            <person name="Alioto T."/>
            <person name="Alioto T."/>
            <person name="Gomez Garrido J."/>
        </authorList>
    </citation>
    <scope>NUCLEOTIDE SEQUENCE</scope>
    <source>
        <strain evidence="1">A484AB</strain>
    </source>
</reference>
<protein>
    <submittedName>
        <fullName evidence="1">Uncharacterized protein</fullName>
    </submittedName>
</protein>
<feature type="non-terminal residue" evidence="1">
    <location>
        <position position="99"/>
    </location>
</feature>
<gene>
    <name evidence="1" type="ORF">PACLA_8A030195</name>
</gene>